<accession>A0A1F5E9N4</accession>
<keyword evidence="1" id="KW-0812">Transmembrane</keyword>
<keyword evidence="1" id="KW-1133">Transmembrane helix</keyword>
<proteinExistence type="predicted"/>
<evidence type="ECO:0000313" key="2">
    <source>
        <dbReference type="EMBL" id="OGD63964.1"/>
    </source>
</evidence>
<feature type="transmembrane region" description="Helical" evidence="1">
    <location>
        <begin position="415"/>
        <end position="438"/>
    </location>
</feature>
<protein>
    <recommendedName>
        <fullName evidence="4">Glycosyltransferase 2-like domain-containing protein</fullName>
    </recommendedName>
</protein>
<feature type="transmembrane region" description="Helical" evidence="1">
    <location>
        <begin position="12"/>
        <end position="31"/>
    </location>
</feature>
<keyword evidence="1" id="KW-0472">Membrane</keyword>
<dbReference type="PANTHER" id="PTHR36851:SF1">
    <property type="entry name" value="GLYCO_TRANS_2-LIKE DOMAIN-CONTAINING PROTEIN"/>
    <property type="match status" value="1"/>
</dbReference>
<dbReference type="AlphaFoldDB" id="A0A1F5E9N4"/>
<evidence type="ECO:0008006" key="4">
    <source>
        <dbReference type="Google" id="ProtNLM"/>
    </source>
</evidence>
<name>A0A1F5E9N4_9BACT</name>
<evidence type="ECO:0000313" key="3">
    <source>
        <dbReference type="Proteomes" id="UP000178583"/>
    </source>
</evidence>
<reference evidence="2 3" key="1">
    <citation type="journal article" date="2016" name="Nat. Commun.">
        <title>Thousands of microbial genomes shed light on interconnected biogeochemical processes in an aquifer system.</title>
        <authorList>
            <person name="Anantharaman K."/>
            <person name="Brown C.T."/>
            <person name="Hug L.A."/>
            <person name="Sharon I."/>
            <person name="Castelle C.J."/>
            <person name="Probst A.J."/>
            <person name="Thomas B.C."/>
            <person name="Singh A."/>
            <person name="Wilkins M.J."/>
            <person name="Karaoz U."/>
            <person name="Brodie E.L."/>
            <person name="Williams K.H."/>
            <person name="Hubbard S.S."/>
            <person name="Banfield J.F."/>
        </authorList>
    </citation>
    <scope>NUCLEOTIDE SEQUENCE [LARGE SCALE GENOMIC DNA]</scope>
</reference>
<dbReference type="PANTHER" id="PTHR36851">
    <property type="entry name" value="UNNAMED PRODUCT"/>
    <property type="match status" value="1"/>
</dbReference>
<organism evidence="2 3">
    <name type="scientific">Candidatus Berkelbacteria bacterium RIFOXYA2_FULL_43_10</name>
    <dbReference type="NCBI Taxonomy" id="1797472"/>
    <lineage>
        <taxon>Bacteria</taxon>
        <taxon>Candidatus Berkelbacteria</taxon>
    </lineage>
</organism>
<dbReference type="EMBL" id="MEZY01000028">
    <property type="protein sequence ID" value="OGD63964.1"/>
    <property type="molecule type" value="Genomic_DNA"/>
</dbReference>
<dbReference type="SUPFAM" id="SSF53448">
    <property type="entry name" value="Nucleotide-diphospho-sugar transferases"/>
    <property type="match status" value="1"/>
</dbReference>
<feature type="transmembrane region" description="Helical" evidence="1">
    <location>
        <begin position="369"/>
        <end position="395"/>
    </location>
</feature>
<dbReference type="Gene3D" id="3.90.550.10">
    <property type="entry name" value="Spore Coat Polysaccharide Biosynthesis Protein SpsA, Chain A"/>
    <property type="match status" value="1"/>
</dbReference>
<evidence type="ECO:0000256" key="1">
    <source>
        <dbReference type="SAM" id="Phobius"/>
    </source>
</evidence>
<dbReference type="Proteomes" id="UP000178583">
    <property type="component" value="Unassembled WGS sequence"/>
</dbReference>
<feature type="transmembrane region" description="Helical" evidence="1">
    <location>
        <begin position="450"/>
        <end position="475"/>
    </location>
</feature>
<gene>
    <name evidence="2" type="ORF">A2215_01340</name>
</gene>
<dbReference type="InterPro" id="IPR029044">
    <property type="entry name" value="Nucleotide-diphossugar_trans"/>
</dbReference>
<sequence>MTTHWKYKRLFEILPATISWSILIFPLILAFTSPKGLSIVLLTYLSFWLLRAILMSYHLIDGYKHYKKDININWLRKLEELPEESDWKKLYHVVIVPEYKEPIEILRSSVESVIGSNYPEDRIIYVLATEERDKDNARRDSAILMGEYRRRLKDYLVFEHPKDIPGEIIGKGPNITNAGKEIEKYMKQKKINPADVIVTTMDADNRVDKNYLACLSYKFITDPDPIHKSFQPLPMYFNNIWDVPMAMRLIAMGSSSWQLIVSTKPTRLRNFSAHAQSLEALIRVGYWSTQSIVEDGHQFWRSFFKLNGRHACIALYTPIYQDAVLAGGWIKTIKEQYLQKRRWSWGVSDIPYVMEHTFKDKKIYWLDRYANALLLWEAHISWATASLLLATSAWLPLVFSPNFKRTIMAYNFPIIYSRLLTIAWLGMIITLVISTLLVPPRGEKKPGKRIALDWILTPIMLPITNIFLSGIPALVSQTMLACGRYLEYRTTIKSVKRSNITTTE</sequence>
<feature type="transmembrane region" description="Helical" evidence="1">
    <location>
        <begin position="37"/>
        <end position="60"/>
    </location>
</feature>
<dbReference type="STRING" id="1797472.A2215_01340"/>
<comment type="caution">
    <text evidence="2">The sequence shown here is derived from an EMBL/GenBank/DDBJ whole genome shotgun (WGS) entry which is preliminary data.</text>
</comment>